<dbReference type="GeneID" id="116286448"/>
<dbReference type="InterPro" id="IPR051275">
    <property type="entry name" value="Cell_adhesion_signaling"/>
</dbReference>
<feature type="domain" description="Ig-like" evidence="6">
    <location>
        <begin position="157"/>
        <end position="239"/>
    </location>
</feature>
<keyword evidence="3" id="KW-1015">Disulfide bond</keyword>
<evidence type="ECO:0000313" key="8">
    <source>
        <dbReference type="RefSeq" id="XP_031548824.1"/>
    </source>
</evidence>
<name>A0A6P8GX32_ACTTE</name>
<dbReference type="Proteomes" id="UP000515163">
    <property type="component" value="Unplaced"/>
</dbReference>
<dbReference type="KEGG" id="aten:116286448"/>
<dbReference type="AlphaFoldDB" id="A0A6P8GX32"/>
<organism evidence="7 8">
    <name type="scientific">Actinia tenebrosa</name>
    <name type="common">Australian red waratah sea anemone</name>
    <dbReference type="NCBI Taxonomy" id="6105"/>
    <lineage>
        <taxon>Eukaryota</taxon>
        <taxon>Metazoa</taxon>
        <taxon>Cnidaria</taxon>
        <taxon>Anthozoa</taxon>
        <taxon>Hexacorallia</taxon>
        <taxon>Actiniaria</taxon>
        <taxon>Actiniidae</taxon>
        <taxon>Actinia</taxon>
    </lineage>
</organism>
<dbReference type="InterPro" id="IPR007110">
    <property type="entry name" value="Ig-like_dom"/>
</dbReference>
<dbReference type="PROSITE" id="PS50835">
    <property type="entry name" value="IG_LIKE"/>
    <property type="match status" value="5"/>
</dbReference>
<keyword evidence="5" id="KW-0393">Immunoglobulin domain</keyword>
<dbReference type="RefSeq" id="XP_031548824.1">
    <property type="nucleotide sequence ID" value="XM_031692964.1"/>
</dbReference>
<feature type="domain" description="Ig-like" evidence="6">
    <location>
        <begin position="241"/>
        <end position="324"/>
    </location>
</feature>
<dbReference type="OrthoDB" id="5988906at2759"/>
<evidence type="ECO:0000256" key="5">
    <source>
        <dbReference type="ARBA" id="ARBA00023319"/>
    </source>
</evidence>
<feature type="non-terminal residue" evidence="8">
    <location>
        <position position="501"/>
    </location>
</feature>
<dbReference type="InterPro" id="IPR003599">
    <property type="entry name" value="Ig_sub"/>
</dbReference>
<feature type="domain" description="Ig-like" evidence="6">
    <location>
        <begin position="72"/>
        <end position="153"/>
    </location>
</feature>
<dbReference type="InterPro" id="IPR013783">
    <property type="entry name" value="Ig-like_fold"/>
</dbReference>
<gene>
    <name evidence="8" type="primary">LOC116286448</name>
</gene>
<protein>
    <submittedName>
        <fullName evidence="8">Immunoglobulin superfamily member 10-like</fullName>
    </submittedName>
</protein>
<keyword evidence="7" id="KW-1185">Reference proteome</keyword>
<dbReference type="Pfam" id="PF13927">
    <property type="entry name" value="Ig_3"/>
    <property type="match status" value="3"/>
</dbReference>
<dbReference type="InParanoid" id="A0A6P8GX32"/>
<dbReference type="PANTHER" id="PTHR11640:SF31">
    <property type="entry name" value="IRREGULAR CHIASM C-ROUGHEST PROTEIN-RELATED"/>
    <property type="match status" value="1"/>
</dbReference>
<dbReference type="SMART" id="SM00409">
    <property type="entry name" value="IG"/>
    <property type="match status" value="5"/>
</dbReference>
<feature type="domain" description="Ig-like" evidence="6">
    <location>
        <begin position="415"/>
        <end position="495"/>
    </location>
</feature>
<keyword evidence="4" id="KW-0325">Glycoprotein</keyword>
<comment type="subcellular location">
    <subcellularLocation>
        <location evidence="1">Membrane</location>
        <topology evidence="1">Single-pass type I membrane protein</topology>
    </subcellularLocation>
</comment>
<keyword evidence="2" id="KW-0472">Membrane</keyword>
<evidence type="ECO:0000259" key="6">
    <source>
        <dbReference type="PROSITE" id="PS50835"/>
    </source>
</evidence>
<dbReference type="InterPro" id="IPR003598">
    <property type="entry name" value="Ig_sub2"/>
</dbReference>
<dbReference type="GO" id="GO:0050839">
    <property type="term" value="F:cell adhesion molecule binding"/>
    <property type="evidence" value="ECO:0007669"/>
    <property type="project" value="TreeGrafter"/>
</dbReference>
<dbReference type="GO" id="GO:0098609">
    <property type="term" value="P:cell-cell adhesion"/>
    <property type="evidence" value="ECO:0007669"/>
    <property type="project" value="TreeGrafter"/>
</dbReference>
<proteinExistence type="predicted"/>
<feature type="domain" description="Ig-like" evidence="6">
    <location>
        <begin position="333"/>
        <end position="408"/>
    </location>
</feature>
<evidence type="ECO:0000256" key="3">
    <source>
        <dbReference type="ARBA" id="ARBA00023157"/>
    </source>
</evidence>
<evidence type="ECO:0000313" key="7">
    <source>
        <dbReference type="Proteomes" id="UP000515163"/>
    </source>
</evidence>
<evidence type="ECO:0000256" key="2">
    <source>
        <dbReference type="ARBA" id="ARBA00023136"/>
    </source>
</evidence>
<reference evidence="8" key="1">
    <citation type="submission" date="2025-08" db="UniProtKB">
        <authorList>
            <consortium name="RefSeq"/>
        </authorList>
    </citation>
    <scope>IDENTIFICATION</scope>
    <source>
        <tissue evidence="8">Tentacle</tissue>
    </source>
</reference>
<sequence>MIRRKPSGVEILLAERGADMDLDVESNLNVLNITFSLRNLSRKTDEMYYRITVYNDDPDSTVKNTKLNVDVPSSCKIYPGKNITVIETDNVSLNVTTTGNPPVYEYIWTHPNGSRLTANSRLTFTASRQDTGTYKVSVYNGVGDRSICKRHITVQFPSSCTIHPDATTVKETDKVSLNVTTTGNPPVYEYIWTHPNGSTLTADSTLTFTASRQDTGTYKVSVYNGFGDRSICTSNVTVQYPPVAVTSKLVIIENYQNGSINCSAPGEPEPTFSWTSTTTRTLLTKDNGRTVVLINATLEDTGNYTCTAKNSLGDSSSTSSVIVAYLVGCTISPDLPNVIVNESGSVTLTCVGKGQPPVNEFFWTYPNGTTHPGTSVLQYRASRTNIKIYHCLVRNSLGRSGNCTRKVTVHSIPVPSSCEIHPNTTTVKETDKVSLNVTTTGNPPVYEYIWTHPTGSRLTANSTLTFTASRQDTGTYKVSVYNGVGDPGICTSNVTAQCKLM</sequence>
<dbReference type="PANTHER" id="PTHR11640">
    <property type="entry name" value="NEPHRIN"/>
    <property type="match status" value="1"/>
</dbReference>
<dbReference type="InterPro" id="IPR036179">
    <property type="entry name" value="Ig-like_dom_sf"/>
</dbReference>
<dbReference type="SMART" id="SM00408">
    <property type="entry name" value="IGc2"/>
    <property type="match status" value="2"/>
</dbReference>
<dbReference type="SUPFAM" id="SSF48726">
    <property type="entry name" value="Immunoglobulin"/>
    <property type="match status" value="4"/>
</dbReference>
<evidence type="ECO:0000256" key="1">
    <source>
        <dbReference type="ARBA" id="ARBA00004479"/>
    </source>
</evidence>
<dbReference type="GO" id="GO:0005911">
    <property type="term" value="C:cell-cell junction"/>
    <property type="evidence" value="ECO:0007669"/>
    <property type="project" value="TreeGrafter"/>
</dbReference>
<evidence type="ECO:0000256" key="4">
    <source>
        <dbReference type="ARBA" id="ARBA00023180"/>
    </source>
</evidence>
<accession>A0A6P8GX32</accession>
<dbReference type="Gene3D" id="2.60.40.10">
    <property type="entry name" value="Immunoglobulins"/>
    <property type="match status" value="5"/>
</dbReference>
<dbReference type="GO" id="GO:0005886">
    <property type="term" value="C:plasma membrane"/>
    <property type="evidence" value="ECO:0007669"/>
    <property type="project" value="TreeGrafter"/>
</dbReference>